<comment type="caution">
    <text evidence="3">The sequence shown here is derived from an EMBL/GenBank/DDBJ whole genome shotgun (WGS) entry which is preliminary data.</text>
</comment>
<dbReference type="SUPFAM" id="SSF63411">
    <property type="entry name" value="LuxS/MPP-like metallohydrolase"/>
    <property type="match status" value="1"/>
</dbReference>
<sequence>TCLFIQDELDRAKAQLQSMLFMNLEQRPIVFEDVARQVLAVGKRQQADYYFNRIKRITADDIVRVSRRIFSTPLAVAGYGKGVNSSDMRSYNYIADTIQRQFSPKTRWRIFG</sequence>
<organism evidence="3 4">
    <name type="scientific">Didymodactylos carnosus</name>
    <dbReference type="NCBI Taxonomy" id="1234261"/>
    <lineage>
        <taxon>Eukaryota</taxon>
        <taxon>Metazoa</taxon>
        <taxon>Spiralia</taxon>
        <taxon>Gnathifera</taxon>
        <taxon>Rotifera</taxon>
        <taxon>Eurotatoria</taxon>
        <taxon>Bdelloidea</taxon>
        <taxon>Philodinida</taxon>
        <taxon>Philodinidae</taxon>
        <taxon>Didymodactylos</taxon>
    </lineage>
</organism>
<dbReference type="GO" id="GO:0005739">
    <property type="term" value="C:mitochondrion"/>
    <property type="evidence" value="ECO:0007669"/>
    <property type="project" value="TreeGrafter"/>
</dbReference>
<dbReference type="AlphaFoldDB" id="A0A8S2IC83"/>
<protein>
    <submittedName>
        <fullName evidence="3">Uncharacterized protein</fullName>
    </submittedName>
</protein>
<dbReference type="InterPro" id="IPR050361">
    <property type="entry name" value="MPP/UQCRC_Complex"/>
</dbReference>
<proteinExistence type="inferred from homology"/>
<accession>A0A8S2IC83</accession>
<evidence type="ECO:0000313" key="4">
    <source>
        <dbReference type="Proteomes" id="UP000682733"/>
    </source>
</evidence>
<dbReference type="InterPro" id="IPR011249">
    <property type="entry name" value="Metalloenz_LuxS/M16"/>
</dbReference>
<evidence type="ECO:0000256" key="1">
    <source>
        <dbReference type="ARBA" id="ARBA00007261"/>
    </source>
</evidence>
<dbReference type="Proteomes" id="UP000677228">
    <property type="component" value="Unassembled WGS sequence"/>
</dbReference>
<dbReference type="GO" id="GO:0046872">
    <property type="term" value="F:metal ion binding"/>
    <property type="evidence" value="ECO:0007669"/>
    <property type="project" value="InterPro"/>
</dbReference>
<name>A0A8S2IC83_9BILA</name>
<gene>
    <name evidence="2" type="ORF">OVA965_LOCUS13074</name>
    <name evidence="3" type="ORF">TMI583_LOCUS13080</name>
</gene>
<comment type="similarity">
    <text evidence="1">Belongs to the peptidase M16 family.</text>
</comment>
<dbReference type="PANTHER" id="PTHR11851">
    <property type="entry name" value="METALLOPROTEASE"/>
    <property type="match status" value="1"/>
</dbReference>
<dbReference type="Gene3D" id="3.30.830.10">
    <property type="entry name" value="Metalloenzyme, LuxS/M16 peptidase-like"/>
    <property type="match status" value="1"/>
</dbReference>
<dbReference type="PANTHER" id="PTHR11851:SF49">
    <property type="entry name" value="MITOCHONDRIAL-PROCESSING PEPTIDASE SUBUNIT ALPHA"/>
    <property type="match status" value="1"/>
</dbReference>
<dbReference type="EMBL" id="CAJOBA010005388">
    <property type="protein sequence ID" value="CAF3741998.1"/>
    <property type="molecule type" value="Genomic_DNA"/>
</dbReference>
<dbReference type="GO" id="GO:0006627">
    <property type="term" value="P:protein processing involved in protein targeting to mitochondrion"/>
    <property type="evidence" value="ECO:0007669"/>
    <property type="project" value="TreeGrafter"/>
</dbReference>
<dbReference type="EMBL" id="CAJNOK010005381">
    <property type="protein sequence ID" value="CAF0970548.1"/>
    <property type="molecule type" value="Genomic_DNA"/>
</dbReference>
<reference evidence="3" key="1">
    <citation type="submission" date="2021-02" db="EMBL/GenBank/DDBJ databases">
        <authorList>
            <person name="Nowell W R."/>
        </authorList>
    </citation>
    <scope>NUCLEOTIDE SEQUENCE</scope>
</reference>
<evidence type="ECO:0000313" key="2">
    <source>
        <dbReference type="EMBL" id="CAF0970548.1"/>
    </source>
</evidence>
<dbReference type="Proteomes" id="UP000682733">
    <property type="component" value="Unassembled WGS sequence"/>
</dbReference>
<evidence type="ECO:0000313" key="3">
    <source>
        <dbReference type="EMBL" id="CAF3741998.1"/>
    </source>
</evidence>
<feature type="non-terminal residue" evidence="3">
    <location>
        <position position="1"/>
    </location>
</feature>